<protein>
    <submittedName>
        <fullName evidence="7">LysR family transcriptional regulator</fullName>
    </submittedName>
</protein>
<dbReference type="InterPro" id="IPR005119">
    <property type="entry name" value="LysR_subst-bd"/>
</dbReference>
<sequence length="291" mass="31093">MDLRQLEYFVAVAEEGNFTRAAERVHISQSGISAQIRQLEHDLGAILFDRSSRIATLTTAGRAALEHARAALTSADAVRQAVDEVNELIRGRLVVGMVTACAATPLFDALSEFHLAHPGVEVALIEGHTDLLVERVRAGSLDIALVGTATAPPAGLETLPILSEGLVAAVPPEHPLSSRRRVTLAEIGRHPILCLPEGTGIRTALDLDFAARGIRPNIALQASDPDAVADLAVRGLGVAILSESMVTPHDDRLRKLRIADATTPAVLALVWSTDANPALREFVRYSRKVFA</sequence>
<dbReference type="InterPro" id="IPR000847">
    <property type="entry name" value="LysR_HTH_N"/>
</dbReference>
<comment type="similarity">
    <text evidence="1">Belongs to the LysR transcriptional regulatory family.</text>
</comment>
<evidence type="ECO:0000259" key="6">
    <source>
        <dbReference type="PROSITE" id="PS50931"/>
    </source>
</evidence>
<accession>A0ABW2RSP9</accession>
<dbReference type="SUPFAM" id="SSF53850">
    <property type="entry name" value="Periplasmic binding protein-like II"/>
    <property type="match status" value="1"/>
</dbReference>
<dbReference type="Proteomes" id="UP001596484">
    <property type="component" value="Unassembled WGS sequence"/>
</dbReference>
<keyword evidence="8" id="KW-1185">Reference proteome</keyword>
<dbReference type="InterPro" id="IPR036390">
    <property type="entry name" value="WH_DNA-bd_sf"/>
</dbReference>
<dbReference type="Pfam" id="PF03466">
    <property type="entry name" value="LysR_substrate"/>
    <property type="match status" value="1"/>
</dbReference>
<name>A0ABW2RSP9_9NOCA</name>
<evidence type="ECO:0000256" key="3">
    <source>
        <dbReference type="ARBA" id="ARBA00023125"/>
    </source>
</evidence>
<dbReference type="SUPFAM" id="SSF46785">
    <property type="entry name" value="Winged helix' DNA-binding domain"/>
    <property type="match status" value="1"/>
</dbReference>
<keyword evidence="2" id="KW-0805">Transcription regulation</keyword>
<keyword evidence="4" id="KW-0010">Activator</keyword>
<evidence type="ECO:0000256" key="1">
    <source>
        <dbReference type="ARBA" id="ARBA00009437"/>
    </source>
</evidence>
<dbReference type="PANTHER" id="PTHR30346:SF28">
    <property type="entry name" value="HTH-TYPE TRANSCRIPTIONAL REGULATOR CYNR"/>
    <property type="match status" value="1"/>
</dbReference>
<dbReference type="InterPro" id="IPR036388">
    <property type="entry name" value="WH-like_DNA-bd_sf"/>
</dbReference>
<evidence type="ECO:0000313" key="8">
    <source>
        <dbReference type="Proteomes" id="UP001596484"/>
    </source>
</evidence>
<reference evidence="8" key="1">
    <citation type="journal article" date="2019" name="Int. J. Syst. Evol. Microbiol.">
        <title>The Global Catalogue of Microorganisms (GCM) 10K type strain sequencing project: providing services to taxonomists for standard genome sequencing and annotation.</title>
        <authorList>
            <consortium name="The Broad Institute Genomics Platform"/>
            <consortium name="The Broad Institute Genome Sequencing Center for Infectious Disease"/>
            <person name="Wu L."/>
            <person name="Ma J."/>
        </authorList>
    </citation>
    <scope>NUCLEOTIDE SEQUENCE [LARGE SCALE GENOMIC DNA]</scope>
    <source>
        <strain evidence="8">ICMP 19430</strain>
    </source>
</reference>
<evidence type="ECO:0000256" key="4">
    <source>
        <dbReference type="ARBA" id="ARBA00023159"/>
    </source>
</evidence>
<proteinExistence type="inferred from homology"/>
<evidence type="ECO:0000313" key="7">
    <source>
        <dbReference type="EMBL" id="MFC7446776.1"/>
    </source>
</evidence>
<keyword evidence="3" id="KW-0238">DNA-binding</keyword>
<evidence type="ECO:0000256" key="5">
    <source>
        <dbReference type="ARBA" id="ARBA00023163"/>
    </source>
</evidence>
<comment type="caution">
    <text evidence="7">The sequence shown here is derived from an EMBL/GenBank/DDBJ whole genome shotgun (WGS) entry which is preliminary data.</text>
</comment>
<dbReference type="RefSeq" id="WP_378401260.1">
    <property type="nucleotide sequence ID" value="NZ_JBHTCS010000002.1"/>
</dbReference>
<gene>
    <name evidence="7" type="ORF">ACFQS9_02625</name>
</gene>
<dbReference type="Gene3D" id="1.10.10.10">
    <property type="entry name" value="Winged helix-like DNA-binding domain superfamily/Winged helix DNA-binding domain"/>
    <property type="match status" value="1"/>
</dbReference>
<dbReference type="PRINTS" id="PR00039">
    <property type="entry name" value="HTHLYSR"/>
</dbReference>
<organism evidence="7 8">
    <name type="scientific">Rhodococcus daqingensis</name>
    <dbReference type="NCBI Taxonomy" id="2479363"/>
    <lineage>
        <taxon>Bacteria</taxon>
        <taxon>Bacillati</taxon>
        <taxon>Actinomycetota</taxon>
        <taxon>Actinomycetes</taxon>
        <taxon>Mycobacteriales</taxon>
        <taxon>Nocardiaceae</taxon>
        <taxon>Rhodococcus</taxon>
    </lineage>
</organism>
<feature type="domain" description="HTH lysR-type" evidence="6">
    <location>
        <begin position="1"/>
        <end position="58"/>
    </location>
</feature>
<dbReference type="Gene3D" id="3.40.190.290">
    <property type="match status" value="1"/>
</dbReference>
<evidence type="ECO:0000256" key="2">
    <source>
        <dbReference type="ARBA" id="ARBA00023015"/>
    </source>
</evidence>
<dbReference type="PANTHER" id="PTHR30346">
    <property type="entry name" value="TRANSCRIPTIONAL DUAL REGULATOR HCAR-RELATED"/>
    <property type="match status" value="1"/>
</dbReference>
<keyword evidence="5" id="KW-0804">Transcription</keyword>
<dbReference type="Pfam" id="PF00126">
    <property type="entry name" value="HTH_1"/>
    <property type="match status" value="1"/>
</dbReference>
<dbReference type="EMBL" id="JBHTCS010000002">
    <property type="protein sequence ID" value="MFC7446776.1"/>
    <property type="molecule type" value="Genomic_DNA"/>
</dbReference>
<dbReference type="PROSITE" id="PS50931">
    <property type="entry name" value="HTH_LYSR"/>
    <property type="match status" value="1"/>
</dbReference>